<dbReference type="PROSITE" id="PS50297">
    <property type="entry name" value="ANK_REP_REGION"/>
    <property type="match status" value="1"/>
</dbReference>
<accession>A0A4Y7JH38</accession>
<dbReference type="Gramene" id="RZC59362">
    <property type="protein sequence ID" value="RZC59362"/>
    <property type="gene ID" value="C5167_006658"/>
</dbReference>
<evidence type="ECO:0000256" key="1">
    <source>
        <dbReference type="PROSITE-ProRule" id="PRU00023"/>
    </source>
</evidence>
<sequence length="114" mass="12692">MPLHHLHISVQVLSVIFDSLHQPRFSLCFWRQSRIGKKKMMKKNKRRSVSQINTVVSLNRAILNLNSLLSSDGFVVLQFGLCSYSNPLSSCPGKTPLHLAAQGGSLECVQECLA</sequence>
<evidence type="ECO:0000313" key="2">
    <source>
        <dbReference type="EMBL" id="RZC59362.1"/>
    </source>
</evidence>
<name>A0A4Y7JH38_PAPSO</name>
<feature type="repeat" description="ANK" evidence="1">
    <location>
        <begin position="92"/>
        <end position="114"/>
    </location>
</feature>
<dbReference type="Proteomes" id="UP000316621">
    <property type="component" value="Chromosome 4"/>
</dbReference>
<organism evidence="2 3">
    <name type="scientific">Papaver somniferum</name>
    <name type="common">Opium poppy</name>
    <dbReference type="NCBI Taxonomy" id="3469"/>
    <lineage>
        <taxon>Eukaryota</taxon>
        <taxon>Viridiplantae</taxon>
        <taxon>Streptophyta</taxon>
        <taxon>Embryophyta</taxon>
        <taxon>Tracheophyta</taxon>
        <taxon>Spermatophyta</taxon>
        <taxon>Magnoliopsida</taxon>
        <taxon>Ranunculales</taxon>
        <taxon>Papaveraceae</taxon>
        <taxon>Papaveroideae</taxon>
        <taxon>Papaver</taxon>
    </lineage>
</organism>
<protein>
    <submittedName>
        <fullName evidence="2">Uncharacterized protein</fullName>
    </submittedName>
</protein>
<dbReference type="EMBL" id="CM010718">
    <property type="protein sequence ID" value="RZC59362.1"/>
    <property type="molecule type" value="Genomic_DNA"/>
</dbReference>
<dbReference type="PROSITE" id="PS50088">
    <property type="entry name" value="ANK_REPEAT"/>
    <property type="match status" value="1"/>
</dbReference>
<dbReference type="Pfam" id="PF00023">
    <property type="entry name" value="Ank"/>
    <property type="match status" value="1"/>
</dbReference>
<evidence type="ECO:0000313" key="3">
    <source>
        <dbReference type="Proteomes" id="UP000316621"/>
    </source>
</evidence>
<gene>
    <name evidence="2" type="ORF">C5167_006658</name>
</gene>
<dbReference type="AlphaFoldDB" id="A0A4Y7JH38"/>
<keyword evidence="3" id="KW-1185">Reference proteome</keyword>
<dbReference type="InterPro" id="IPR002110">
    <property type="entry name" value="Ankyrin_rpt"/>
</dbReference>
<reference evidence="2 3" key="1">
    <citation type="journal article" date="2018" name="Science">
        <title>The opium poppy genome and morphinan production.</title>
        <authorList>
            <person name="Guo L."/>
            <person name="Winzer T."/>
            <person name="Yang X."/>
            <person name="Li Y."/>
            <person name="Ning Z."/>
            <person name="He Z."/>
            <person name="Teodor R."/>
            <person name="Lu Y."/>
            <person name="Bowser T.A."/>
            <person name="Graham I.A."/>
            <person name="Ye K."/>
        </authorList>
    </citation>
    <scope>NUCLEOTIDE SEQUENCE [LARGE SCALE GENOMIC DNA]</scope>
    <source>
        <strain evidence="3">cv. HN1</strain>
        <tissue evidence="2">Leaves</tissue>
    </source>
</reference>
<proteinExistence type="predicted"/>
<keyword evidence="1" id="KW-0040">ANK repeat</keyword>